<keyword evidence="5" id="KW-0677">Repeat</keyword>
<dbReference type="Gene3D" id="2.60.40.10">
    <property type="entry name" value="Immunoglobulins"/>
    <property type="match status" value="3"/>
</dbReference>
<keyword evidence="3 15" id="KW-0812">Transmembrane</keyword>
<dbReference type="FunFam" id="3.40.50.10140:FF:000002">
    <property type="entry name" value="Interleukin 1 receptor accessory protein"/>
    <property type="match status" value="1"/>
</dbReference>
<dbReference type="SMART" id="SM00409">
    <property type="entry name" value="IG"/>
    <property type="match status" value="3"/>
</dbReference>
<dbReference type="InterPro" id="IPR041416">
    <property type="entry name" value="IL-1RAcP-like_ig"/>
</dbReference>
<dbReference type="GO" id="GO:0016020">
    <property type="term" value="C:membrane"/>
    <property type="evidence" value="ECO:0007669"/>
    <property type="project" value="UniProtKB-SubCell"/>
</dbReference>
<evidence type="ECO:0000256" key="7">
    <source>
        <dbReference type="ARBA" id="ARBA00022989"/>
    </source>
</evidence>
<evidence type="ECO:0000256" key="2">
    <source>
        <dbReference type="ARBA" id="ARBA00009752"/>
    </source>
</evidence>
<evidence type="ECO:0000259" key="17">
    <source>
        <dbReference type="PROSITE" id="PS50104"/>
    </source>
</evidence>
<dbReference type="GO" id="GO:0016787">
    <property type="term" value="F:hydrolase activity"/>
    <property type="evidence" value="ECO:0007669"/>
    <property type="project" value="UniProtKB-KW"/>
</dbReference>
<dbReference type="GO" id="GO:0004908">
    <property type="term" value="F:interleukin-1 receptor activity"/>
    <property type="evidence" value="ECO:0007669"/>
    <property type="project" value="InterPro"/>
</dbReference>
<feature type="signal peptide" evidence="16">
    <location>
        <begin position="1"/>
        <end position="18"/>
    </location>
</feature>
<feature type="chain" id="PRO_5018984460" description="Interleukin-1 receptor accessory protein-like 1" evidence="16">
    <location>
        <begin position="19"/>
        <end position="569"/>
    </location>
</feature>
<keyword evidence="6" id="KW-0378">Hydrolase</keyword>
<dbReference type="InterPro" id="IPR000157">
    <property type="entry name" value="TIR_dom"/>
</dbReference>
<evidence type="ECO:0000256" key="11">
    <source>
        <dbReference type="ARBA" id="ARBA00023170"/>
    </source>
</evidence>
<dbReference type="PANTHER" id="PTHR11890:SF3">
    <property type="entry name" value="INTERLEUKIN-1 RECEPTOR TYPE 2"/>
    <property type="match status" value="1"/>
</dbReference>
<keyword evidence="9 15" id="KW-0472">Membrane</keyword>
<name>A0A401SL36_CHIPU</name>
<keyword evidence="13" id="KW-0395">Inflammatory response</keyword>
<evidence type="ECO:0008006" key="21">
    <source>
        <dbReference type="Google" id="ProtNLM"/>
    </source>
</evidence>
<keyword evidence="12" id="KW-0325">Glycoprotein</keyword>
<dbReference type="PRINTS" id="PR01536">
    <property type="entry name" value="INTRLKN1R12F"/>
</dbReference>
<evidence type="ECO:0000256" key="13">
    <source>
        <dbReference type="ARBA" id="ARBA00023198"/>
    </source>
</evidence>
<dbReference type="OMA" id="FNVTMQD"/>
<sequence length="569" mass="65735">MAHSFFVTFFGFFALVSALPQQFNLTEKPCLDKGIDLNRQFVLETEGVVINCPELELDISETTPQNYSVMWYNNKTFEVITADRKERIHVEDGLLWFLPVSLEDNGFYVCVVRYPTSCVKIAVSLTVTNSTSASCLQNRFSYARTSFSRISRRLPCPEISNYITSDGFELTWYRDCKPLSNGEKYKFHKNDQYLTITNVQPLDGGIYICELQFMHDGLQYRTARTIDFDIKGCKAGIGPNIIQPKNGTIELEPGSKLNLSCTAYTGYCDPSITLIYWLINNTFIEDYFSDYQVEYSQKNKDQGNYHISNIVLPNFKEEYYNEALTCVARNGLGYQIATVQFRKSVPDFTKEIVVVFGIFACVLFISGCIYKFFKITIVLWYRDTFPAKYSQNDGKSYDAYIIYPQSSCSSYCTNILVFVMDLLPQVLECQCGYKLFIPGRDDLPGEDYVEKVKSNIKDSRRLIILMAKSVDKQLCTMFEQQVGLHDALISNQIEVILIELDYHDNYSDLPESLRHIIQKKGTIKWTSSEWKKESPSLSSKFWKQVRYKMPLRSSRSCCKTEYYHTLEMH</sequence>
<dbReference type="InterPro" id="IPR007110">
    <property type="entry name" value="Ig-like_dom"/>
</dbReference>
<dbReference type="STRING" id="137246.A0A401SL36"/>
<evidence type="ECO:0000256" key="3">
    <source>
        <dbReference type="ARBA" id="ARBA00022692"/>
    </source>
</evidence>
<dbReference type="InterPro" id="IPR036179">
    <property type="entry name" value="Ig-like_dom_sf"/>
</dbReference>
<dbReference type="PROSITE" id="PS50104">
    <property type="entry name" value="TIR"/>
    <property type="match status" value="1"/>
</dbReference>
<dbReference type="PRINTS" id="PR01537">
    <property type="entry name" value="INTRLKN1R1F"/>
</dbReference>
<comment type="subcellular location">
    <subcellularLocation>
        <location evidence="1">Membrane</location>
        <topology evidence="1">Single-pass type I membrane protein</topology>
    </subcellularLocation>
</comment>
<dbReference type="PROSITE" id="PS50835">
    <property type="entry name" value="IG_LIKE"/>
    <property type="match status" value="3"/>
</dbReference>
<evidence type="ECO:0000256" key="14">
    <source>
        <dbReference type="ARBA" id="ARBA00023319"/>
    </source>
</evidence>
<feature type="domain" description="TIR" evidence="17">
    <location>
        <begin position="395"/>
        <end position="549"/>
    </location>
</feature>
<evidence type="ECO:0000256" key="4">
    <source>
        <dbReference type="ARBA" id="ARBA00022729"/>
    </source>
</evidence>
<dbReference type="AlphaFoldDB" id="A0A401SL36"/>
<evidence type="ECO:0000256" key="9">
    <source>
        <dbReference type="ARBA" id="ARBA00023136"/>
    </source>
</evidence>
<dbReference type="PANTHER" id="PTHR11890">
    <property type="entry name" value="INTERLEUKIN-1 RECEPTOR FAMILY MEMBER"/>
    <property type="match status" value="1"/>
</dbReference>
<evidence type="ECO:0000256" key="15">
    <source>
        <dbReference type="SAM" id="Phobius"/>
    </source>
</evidence>
<dbReference type="GO" id="GO:0006954">
    <property type="term" value="P:inflammatory response"/>
    <property type="evidence" value="ECO:0007669"/>
    <property type="project" value="UniProtKB-KW"/>
</dbReference>
<evidence type="ECO:0000256" key="12">
    <source>
        <dbReference type="ARBA" id="ARBA00023180"/>
    </source>
</evidence>
<dbReference type="SUPFAM" id="SSF52200">
    <property type="entry name" value="Toll/Interleukin receptor TIR domain"/>
    <property type="match status" value="1"/>
</dbReference>
<evidence type="ECO:0000259" key="18">
    <source>
        <dbReference type="PROSITE" id="PS50835"/>
    </source>
</evidence>
<keyword evidence="14" id="KW-0393">Immunoglobulin domain</keyword>
<evidence type="ECO:0000256" key="8">
    <source>
        <dbReference type="ARBA" id="ARBA00023027"/>
    </source>
</evidence>
<keyword evidence="20" id="KW-1185">Reference proteome</keyword>
<dbReference type="InterPro" id="IPR015621">
    <property type="entry name" value="IL-1_rcpt_fam"/>
</dbReference>
<gene>
    <name evidence="19" type="ORF">chiPu_0009573</name>
</gene>
<dbReference type="Pfam" id="PF07679">
    <property type="entry name" value="I-set"/>
    <property type="match status" value="1"/>
</dbReference>
<dbReference type="InterPro" id="IPR013098">
    <property type="entry name" value="Ig_I-set"/>
</dbReference>
<comment type="caution">
    <text evidence="19">The sequence shown here is derived from an EMBL/GenBank/DDBJ whole genome shotgun (WGS) entry which is preliminary data.</text>
</comment>
<evidence type="ECO:0000256" key="10">
    <source>
        <dbReference type="ARBA" id="ARBA00023157"/>
    </source>
</evidence>
<keyword evidence="8" id="KW-0520">NAD</keyword>
<dbReference type="Pfam" id="PF01582">
    <property type="entry name" value="TIR"/>
    <property type="match status" value="1"/>
</dbReference>
<evidence type="ECO:0000313" key="20">
    <source>
        <dbReference type="Proteomes" id="UP000287033"/>
    </source>
</evidence>
<comment type="similarity">
    <text evidence="2">Belongs to the interleukin-1 receptor family.</text>
</comment>
<dbReference type="EMBL" id="BEZZ01000342">
    <property type="protein sequence ID" value="GCC31117.1"/>
    <property type="molecule type" value="Genomic_DNA"/>
</dbReference>
<feature type="transmembrane region" description="Helical" evidence="15">
    <location>
        <begin position="352"/>
        <end position="373"/>
    </location>
</feature>
<protein>
    <recommendedName>
        <fullName evidence="21">Interleukin-1 receptor accessory protein-like 1</fullName>
    </recommendedName>
</protein>
<proteinExistence type="inferred from homology"/>
<feature type="domain" description="Ig-like" evidence="18">
    <location>
        <begin position="20"/>
        <end position="126"/>
    </location>
</feature>
<dbReference type="InterPro" id="IPR004074">
    <property type="entry name" value="IL-1_rcpt_I/II-typ"/>
</dbReference>
<dbReference type="SMART" id="SM00255">
    <property type="entry name" value="TIR"/>
    <property type="match status" value="1"/>
</dbReference>
<feature type="domain" description="Ig-like" evidence="18">
    <location>
        <begin position="154"/>
        <end position="227"/>
    </location>
</feature>
<reference evidence="19 20" key="1">
    <citation type="journal article" date="2018" name="Nat. Ecol. Evol.">
        <title>Shark genomes provide insights into elasmobranch evolution and the origin of vertebrates.</title>
        <authorList>
            <person name="Hara Y"/>
            <person name="Yamaguchi K"/>
            <person name="Onimaru K"/>
            <person name="Kadota M"/>
            <person name="Koyanagi M"/>
            <person name="Keeley SD"/>
            <person name="Tatsumi K"/>
            <person name="Tanaka K"/>
            <person name="Motone F"/>
            <person name="Kageyama Y"/>
            <person name="Nozu R"/>
            <person name="Adachi N"/>
            <person name="Nishimura O"/>
            <person name="Nakagawa R"/>
            <person name="Tanegashima C"/>
            <person name="Kiyatake I"/>
            <person name="Matsumoto R"/>
            <person name="Murakumo K"/>
            <person name="Nishida K"/>
            <person name="Terakita A"/>
            <person name="Kuratani S"/>
            <person name="Sato K"/>
            <person name="Hyodo S Kuraku.S."/>
        </authorList>
    </citation>
    <scope>NUCLEOTIDE SEQUENCE [LARGE SCALE GENOMIC DNA]</scope>
</reference>
<dbReference type="InterPro" id="IPR013783">
    <property type="entry name" value="Ig-like_fold"/>
</dbReference>
<accession>A0A401SL36</accession>
<organism evidence="19 20">
    <name type="scientific">Chiloscyllium punctatum</name>
    <name type="common">Brownbanded bambooshark</name>
    <name type="synonym">Hemiscyllium punctatum</name>
    <dbReference type="NCBI Taxonomy" id="137246"/>
    <lineage>
        <taxon>Eukaryota</taxon>
        <taxon>Metazoa</taxon>
        <taxon>Chordata</taxon>
        <taxon>Craniata</taxon>
        <taxon>Vertebrata</taxon>
        <taxon>Chondrichthyes</taxon>
        <taxon>Elasmobranchii</taxon>
        <taxon>Galeomorphii</taxon>
        <taxon>Galeoidea</taxon>
        <taxon>Orectolobiformes</taxon>
        <taxon>Hemiscylliidae</taxon>
        <taxon>Chiloscyllium</taxon>
    </lineage>
</organism>
<evidence type="ECO:0000256" key="6">
    <source>
        <dbReference type="ARBA" id="ARBA00022801"/>
    </source>
</evidence>
<dbReference type="Pfam" id="PF18452">
    <property type="entry name" value="Ig_6"/>
    <property type="match status" value="1"/>
</dbReference>
<keyword evidence="7 15" id="KW-1133">Transmembrane helix</keyword>
<dbReference type="SUPFAM" id="SSF48726">
    <property type="entry name" value="Immunoglobulin"/>
    <property type="match status" value="3"/>
</dbReference>
<dbReference type="Proteomes" id="UP000287033">
    <property type="component" value="Unassembled WGS sequence"/>
</dbReference>
<dbReference type="FunFam" id="2.60.40.10:FF:000188">
    <property type="entry name" value="Interleukin-1 receptor accessory protein-like 1"/>
    <property type="match status" value="1"/>
</dbReference>
<dbReference type="InterPro" id="IPR035897">
    <property type="entry name" value="Toll_tir_struct_dom_sf"/>
</dbReference>
<dbReference type="Gene3D" id="3.40.50.10140">
    <property type="entry name" value="Toll/interleukin-1 receptor homology (TIR) domain"/>
    <property type="match status" value="1"/>
</dbReference>
<keyword evidence="11" id="KW-0675">Receptor</keyword>
<evidence type="ECO:0000256" key="1">
    <source>
        <dbReference type="ARBA" id="ARBA00004479"/>
    </source>
</evidence>
<dbReference type="OrthoDB" id="6132459at2759"/>
<keyword evidence="4 16" id="KW-0732">Signal</keyword>
<feature type="domain" description="Ig-like" evidence="18">
    <location>
        <begin position="239"/>
        <end position="346"/>
    </location>
</feature>
<dbReference type="InterPro" id="IPR003599">
    <property type="entry name" value="Ig_sub"/>
</dbReference>
<keyword evidence="10" id="KW-1015">Disulfide bond</keyword>
<evidence type="ECO:0000256" key="5">
    <source>
        <dbReference type="ARBA" id="ARBA00022737"/>
    </source>
</evidence>
<evidence type="ECO:0000256" key="16">
    <source>
        <dbReference type="SAM" id="SignalP"/>
    </source>
</evidence>
<evidence type="ECO:0000313" key="19">
    <source>
        <dbReference type="EMBL" id="GCC31117.1"/>
    </source>
</evidence>